<reference evidence="1 2" key="1">
    <citation type="submission" date="2015-12" db="EMBL/GenBank/DDBJ databases">
        <title>Bacillus cereus Group isolate.</title>
        <authorList>
            <person name="Kovac J."/>
        </authorList>
    </citation>
    <scope>NUCLEOTIDE SEQUENCE [LARGE SCALE GENOMIC DNA]</scope>
    <source>
        <strain evidence="1 2">FSL K6-0073</strain>
    </source>
</reference>
<evidence type="ECO:0000313" key="2">
    <source>
        <dbReference type="Proteomes" id="UP000075476"/>
    </source>
</evidence>
<accession>A0A9X0MJZ3</accession>
<dbReference type="AlphaFoldDB" id="A0A9X0MJZ3"/>
<protein>
    <submittedName>
        <fullName evidence="1">Protein sprT</fullName>
    </submittedName>
</protein>
<evidence type="ECO:0000313" key="1">
    <source>
        <dbReference type="EMBL" id="KXY51237.1"/>
    </source>
</evidence>
<dbReference type="Proteomes" id="UP000075476">
    <property type="component" value="Unassembled WGS sequence"/>
</dbReference>
<name>A0A9X0MJZ3_BACCE</name>
<comment type="caution">
    <text evidence="1">The sequence shown here is derived from an EMBL/GenBank/DDBJ whole genome shotgun (WGS) entry which is preliminary data.</text>
</comment>
<dbReference type="RefSeq" id="WP_061662574.1">
    <property type="nucleotide sequence ID" value="NZ_LOMO01000001.1"/>
</dbReference>
<gene>
    <name evidence="1" type="ORF">AT268_32620</name>
</gene>
<proteinExistence type="predicted"/>
<dbReference type="EMBL" id="LOMO01000001">
    <property type="protein sequence ID" value="KXY51237.1"/>
    <property type="molecule type" value="Genomic_DNA"/>
</dbReference>
<sequence length="204" mass="23996">METIIIGDYYTYDDGLTKNKKIMFVIRKGKYEDEDAEFYETISLFGSFGVHQLEFDVEFFQDENIRLATKEEVNELRSHCSFTPLTVKNKMDYLIPKHWGINNRPNIVFNPDEPLGIMYLGAYDTGTQSLIFRSEFLILVEENEFEKILLHELCHWYLHITGEEYRDRDIRFAEELIKVGVGETANLQNDEARKAFEIASNNLR</sequence>
<organism evidence="1 2">
    <name type="scientific">Bacillus cereus</name>
    <dbReference type="NCBI Taxonomy" id="1396"/>
    <lineage>
        <taxon>Bacteria</taxon>
        <taxon>Bacillati</taxon>
        <taxon>Bacillota</taxon>
        <taxon>Bacilli</taxon>
        <taxon>Bacillales</taxon>
        <taxon>Bacillaceae</taxon>
        <taxon>Bacillus</taxon>
        <taxon>Bacillus cereus group</taxon>
    </lineage>
</organism>